<dbReference type="OrthoDB" id="9790390at2"/>
<dbReference type="GO" id="GO:0005737">
    <property type="term" value="C:cytoplasm"/>
    <property type="evidence" value="ECO:0007669"/>
    <property type="project" value="TreeGrafter"/>
</dbReference>
<comment type="similarity">
    <text evidence="1 7">Belongs to the thioredoxin family.</text>
</comment>
<feature type="active site" description="Nucleophile" evidence="8">
    <location>
        <position position="34"/>
    </location>
</feature>
<evidence type="ECO:0000313" key="12">
    <source>
        <dbReference type="Proteomes" id="UP000318801"/>
    </source>
</evidence>
<dbReference type="EMBL" id="VHLG01000012">
    <property type="protein sequence ID" value="TPW28431.1"/>
    <property type="molecule type" value="Genomic_DNA"/>
</dbReference>
<organism evidence="11 12">
    <name type="scientific">Martelella alba</name>
    <dbReference type="NCBI Taxonomy" id="2590451"/>
    <lineage>
        <taxon>Bacteria</taxon>
        <taxon>Pseudomonadati</taxon>
        <taxon>Pseudomonadota</taxon>
        <taxon>Alphaproteobacteria</taxon>
        <taxon>Hyphomicrobiales</taxon>
        <taxon>Aurantimonadaceae</taxon>
        <taxon>Martelella</taxon>
    </lineage>
</organism>
<dbReference type="PROSITE" id="PS00194">
    <property type="entry name" value="THIOREDOXIN_1"/>
    <property type="match status" value="1"/>
</dbReference>
<feature type="site" description="Contributes to redox potential value" evidence="8">
    <location>
        <position position="33"/>
    </location>
</feature>
<dbReference type="PRINTS" id="PR00421">
    <property type="entry name" value="THIOREDOXIN"/>
</dbReference>
<dbReference type="Proteomes" id="UP000318801">
    <property type="component" value="Unassembled WGS sequence"/>
</dbReference>
<dbReference type="PANTHER" id="PTHR45663">
    <property type="entry name" value="GEO12009P1"/>
    <property type="match status" value="1"/>
</dbReference>
<reference evidence="11 12" key="1">
    <citation type="submission" date="2019-06" db="EMBL/GenBank/DDBJ databases">
        <authorList>
            <person name="Li M."/>
        </authorList>
    </citation>
    <scope>NUCLEOTIDE SEQUENCE [LARGE SCALE GENOMIC DNA]</scope>
    <source>
        <strain evidence="11 12">BGMRC2036</strain>
    </source>
</reference>
<keyword evidence="2" id="KW-0813">Transport</keyword>
<feature type="domain" description="Thioredoxin" evidence="10">
    <location>
        <begin position="1"/>
        <end position="107"/>
    </location>
</feature>
<dbReference type="PANTHER" id="PTHR45663:SF11">
    <property type="entry name" value="GEO12009P1"/>
    <property type="match status" value="1"/>
</dbReference>
<dbReference type="FunFam" id="3.40.30.10:FF:000001">
    <property type="entry name" value="Thioredoxin"/>
    <property type="match status" value="1"/>
</dbReference>
<dbReference type="SUPFAM" id="SSF52833">
    <property type="entry name" value="Thioredoxin-like"/>
    <property type="match status" value="1"/>
</dbReference>
<evidence type="ECO:0000256" key="3">
    <source>
        <dbReference type="ARBA" id="ARBA00022982"/>
    </source>
</evidence>
<dbReference type="InterPro" id="IPR036249">
    <property type="entry name" value="Thioredoxin-like_sf"/>
</dbReference>
<evidence type="ECO:0000259" key="10">
    <source>
        <dbReference type="PROSITE" id="PS51352"/>
    </source>
</evidence>
<evidence type="ECO:0000256" key="1">
    <source>
        <dbReference type="ARBA" id="ARBA00008987"/>
    </source>
</evidence>
<dbReference type="InterPro" id="IPR013766">
    <property type="entry name" value="Thioredoxin_domain"/>
</dbReference>
<evidence type="ECO:0000256" key="8">
    <source>
        <dbReference type="PIRSR" id="PIRSR000077-1"/>
    </source>
</evidence>
<accession>A0A506U5N1</accession>
<dbReference type="PROSITE" id="PS51352">
    <property type="entry name" value="THIOREDOXIN_2"/>
    <property type="match status" value="1"/>
</dbReference>
<evidence type="ECO:0000256" key="5">
    <source>
        <dbReference type="ARBA" id="ARBA00023284"/>
    </source>
</evidence>
<sequence length="107" mass="11466">MATVKVDSVNFEEEVLKSAEPVIVDFWAEWCGPCRMIGPSLEEIAEEMGGKVKIAKLNVDDNPDLAVKYGVRSIPMLAMFKAGEVADVKVGAAPKTALSSWINGAIA</sequence>
<dbReference type="Gene3D" id="3.40.30.10">
    <property type="entry name" value="Glutaredoxin"/>
    <property type="match status" value="1"/>
</dbReference>
<proteinExistence type="inferred from homology"/>
<dbReference type="GO" id="GO:0015035">
    <property type="term" value="F:protein-disulfide reductase activity"/>
    <property type="evidence" value="ECO:0007669"/>
    <property type="project" value="UniProtKB-UniRule"/>
</dbReference>
<evidence type="ECO:0000256" key="6">
    <source>
        <dbReference type="NCBIfam" id="TIGR01068"/>
    </source>
</evidence>
<evidence type="ECO:0000256" key="2">
    <source>
        <dbReference type="ARBA" id="ARBA00022448"/>
    </source>
</evidence>
<dbReference type="InterPro" id="IPR017937">
    <property type="entry name" value="Thioredoxin_CS"/>
</dbReference>
<feature type="active site" description="Nucleophile" evidence="8">
    <location>
        <position position="31"/>
    </location>
</feature>
<dbReference type="RefSeq" id="WP_141150149.1">
    <property type="nucleotide sequence ID" value="NZ_VHLG01000012.1"/>
</dbReference>
<evidence type="ECO:0000256" key="4">
    <source>
        <dbReference type="ARBA" id="ARBA00023157"/>
    </source>
</evidence>
<evidence type="ECO:0000256" key="9">
    <source>
        <dbReference type="PIRSR" id="PIRSR000077-4"/>
    </source>
</evidence>
<evidence type="ECO:0000313" key="11">
    <source>
        <dbReference type="EMBL" id="TPW28431.1"/>
    </source>
</evidence>
<dbReference type="PIRSF" id="PIRSF000077">
    <property type="entry name" value="Thioredoxin"/>
    <property type="match status" value="1"/>
</dbReference>
<protein>
    <recommendedName>
        <fullName evidence="6 7">Thioredoxin</fullName>
    </recommendedName>
</protein>
<name>A0A506U5N1_9HYPH</name>
<dbReference type="InterPro" id="IPR005746">
    <property type="entry name" value="Thioredoxin"/>
</dbReference>
<keyword evidence="5 9" id="KW-0676">Redox-active center</keyword>
<dbReference type="Pfam" id="PF00085">
    <property type="entry name" value="Thioredoxin"/>
    <property type="match status" value="1"/>
</dbReference>
<feature type="site" description="Deprotonates C-terminal active site Cys" evidence="8">
    <location>
        <position position="25"/>
    </location>
</feature>
<dbReference type="CDD" id="cd02947">
    <property type="entry name" value="TRX_family"/>
    <property type="match status" value="1"/>
</dbReference>
<evidence type="ECO:0000256" key="7">
    <source>
        <dbReference type="PIRNR" id="PIRNR000077"/>
    </source>
</evidence>
<keyword evidence="12" id="KW-1185">Reference proteome</keyword>
<dbReference type="AlphaFoldDB" id="A0A506U5N1"/>
<dbReference type="NCBIfam" id="TIGR01068">
    <property type="entry name" value="thioredoxin"/>
    <property type="match status" value="1"/>
</dbReference>
<comment type="caution">
    <text evidence="11">The sequence shown here is derived from an EMBL/GenBank/DDBJ whole genome shotgun (WGS) entry which is preliminary data.</text>
</comment>
<feature type="disulfide bond" description="Redox-active" evidence="9">
    <location>
        <begin position="31"/>
        <end position="34"/>
    </location>
</feature>
<feature type="site" description="Contributes to redox potential value" evidence="8">
    <location>
        <position position="32"/>
    </location>
</feature>
<keyword evidence="4 9" id="KW-1015">Disulfide bond</keyword>
<keyword evidence="3" id="KW-0249">Electron transport</keyword>
<gene>
    <name evidence="11" type="primary">trxA</name>
    <name evidence="11" type="ORF">FJU08_16560</name>
</gene>